<dbReference type="Pfam" id="PF20143">
    <property type="entry name" value="NAD_kinase_C"/>
    <property type="match status" value="1"/>
</dbReference>
<dbReference type="GO" id="GO:0005737">
    <property type="term" value="C:cytoplasm"/>
    <property type="evidence" value="ECO:0007669"/>
    <property type="project" value="UniProtKB-SubCell"/>
</dbReference>
<comment type="function">
    <text evidence="6">Involved in the regulation of the intracellular balance of NAD and NADP, and is a key enzyme in the biosynthesis of NADP. Catalyzes specifically the phosphorylation on 2'-hydroxyl of the adenosine moiety of NAD to yield NADP.</text>
</comment>
<comment type="caution">
    <text evidence="6">Lacks conserved residue(s) required for the propagation of feature annotation.</text>
</comment>
<protein>
    <recommendedName>
        <fullName evidence="6">NAD kinase</fullName>
        <ecNumber evidence="6">2.7.1.23</ecNumber>
    </recommendedName>
    <alternativeName>
        <fullName evidence="6">ATP-dependent NAD kinase</fullName>
    </alternativeName>
</protein>
<evidence type="ECO:0000256" key="6">
    <source>
        <dbReference type="HAMAP-Rule" id="MF_00361"/>
    </source>
</evidence>
<dbReference type="GO" id="GO:0006741">
    <property type="term" value="P:NADP+ biosynthetic process"/>
    <property type="evidence" value="ECO:0007669"/>
    <property type="project" value="UniProtKB-UniRule"/>
</dbReference>
<dbReference type="InterPro" id="IPR017437">
    <property type="entry name" value="ATP-NAD_kinase_PpnK-typ_C"/>
</dbReference>
<feature type="active site" description="Proton acceptor" evidence="6">
    <location>
        <position position="82"/>
    </location>
</feature>
<feature type="binding site" evidence="6">
    <location>
        <position position="188"/>
    </location>
    <ligand>
        <name>NAD(+)</name>
        <dbReference type="ChEBI" id="CHEBI:57540"/>
    </ligand>
</feature>
<comment type="cofactor">
    <cofactor evidence="6">
        <name>a divalent metal cation</name>
        <dbReference type="ChEBI" id="CHEBI:60240"/>
    </cofactor>
</comment>
<dbReference type="InterPro" id="IPR002504">
    <property type="entry name" value="NADK"/>
</dbReference>
<evidence type="ECO:0000256" key="3">
    <source>
        <dbReference type="ARBA" id="ARBA00022857"/>
    </source>
</evidence>
<dbReference type="GO" id="GO:0019674">
    <property type="term" value="P:NAD+ metabolic process"/>
    <property type="evidence" value="ECO:0007669"/>
    <property type="project" value="InterPro"/>
</dbReference>
<dbReference type="AlphaFoldDB" id="A0A679I7W3"/>
<proteinExistence type="inferred from homology"/>
<accession>A0A679I7W3</accession>
<dbReference type="GO" id="GO:0046872">
    <property type="term" value="F:metal ion binding"/>
    <property type="evidence" value="ECO:0007669"/>
    <property type="project" value="UniProtKB-UniRule"/>
</dbReference>
<dbReference type="InterPro" id="IPR017438">
    <property type="entry name" value="ATP-NAD_kinase_N"/>
</dbReference>
<dbReference type="RefSeq" id="WP_162050307.1">
    <property type="nucleotide sequence ID" value="NZ_AP019011.1"/>
</dbReference>
<evidence type="ECO:0000256" key="5">
    <source>
        <dbReference type="ARBA" id="ARBA00047925"/>
    </source>
</evidence>
<dbReference type="Gene3D" id="3.40.50.10330">
    <property type="entry name" value="Probable inorganic polyphosphate/atp-NAD kinase, domain 1"/>
    <property type="match status" value="1"/>
</dbReference>
<feature type="binding site" evidence="6">
    <location>
        <begin position="201"/>
        <end position="206"/>
    </location>
    <ligand>
        <name>NAD(+)</name>
        <dbReference type="ChEBI" id="CHEBI:57540"/>
    </ligand>
</feature>
<dbReference type="SUPFAM" id="SSF111331">
    <property type="entry name" value="NAD kinase/diacylglycerol kinase-like"/>
    <property type="match status" value="1"/>
</dbReference>
<keyword evidence="6" id="KW-0963">Cytoplasm</keyword>
<keyword evidence="6" id="KW-0547">Nucleotide-binding</keyword>
<evidence type="ECO:0000256" key="2">
    <source>
        <dbReference type="ARBA" id="ARBA00022777"/>
    </source>
</evidence>
<dbReference type="PANTHER" id="PTHR20275:SF0">
    <property type="entry name" value="NAD KINASE"/>
    <property type="match status" value="1"/>
</dbReference>
<organism evidence="7 8">
    <name type="scientific">Fluviibacter phosphoraccumulans</name>
    <dbReference type="NCBI Taxonomy" id="1751046"/>
    <lineage>
        <taxon>Bacteria</taxon>
        <taxon>Pseudomonadati</taxon>
        <taxon>Pseudomonadota</taxon>
        <taxon>Betaproteobacteria</taxon>
        <taxon>Rhodocyclales</taxon>
        <taxon>Fluviibacteraceae</taxon>
        <taxon>Fluviibacter</taxon>
    </lineage>
</organism>
<feature type="binding site" evidence="6">
    <location>
        <position position="87"/>
    </location>
    <ligand>
        <name>NAD(+)</name>
        <dbReference type="ChEBI" id="CHEBI:57540"/>
    </ligand>
</feature>
<keyword evidence="4 6" id="KW-0520">NAD</keyword>
<comment type="similarity">
    <text evidence="6">Belongs to the NAD kinase family.</text>
</comment>
<dbReference type="OrthoDB" id="9774737at2"/>
<dbReference type="EMBL" id="AP022345">
    <property type="protein sequence ID" value="BBU68953.1"/>
    <property type="molecule type" value="Genomic_DNA"/>
</dbReference>
<dbReference type="GO" id="GO:0051287">
    <property type="term" value="F:NAD binding"/>
    <property type="evidence" value="ECO:0007669"/>
    <property type="project" value="UniProtKB-ARBA"/>
</dbReference>
<evidence type="ECO:0000256" key="1">
    <source>
        <dbReference type="ARBA" id="ARBA00022679"/>
    </source>
</evidence>
<keyword evidence="2 6" id="KW-0418">Kinase</keyword>
<dbReference type="InterPro" id="IPR016064">
    <property type="entry name" value="NAD/diacylglycerol_kinase_sf"/>
</dbReference>
<evidence type="ECO:0000313" key="8">
    <source>
        <dbReference type="Proteomes" id="UP000463961"/>
    </source>
</evidence>
<dbReference type="Pfam" id="PF01513">
    <property type="entry name" value="NAD_kinase"/>
    <property type="match status" value="1"/>
</dbReference>
<evidence type="ECO:0000256" key="4">
    <source>
        <dbReference type="ARBA" id="ARBA00023027"/>
    </source>
</evidence>
<reference evidence="8" key="1">
    <citation type="submission" date="2020-01" db="EMBL/GenBank/DDBJ databases">
        <title>Phosphoaccumulans saitamaens gen. nov., sp. nov., a polyphosphate accumulating bacterium isolated from surface river water.</title>
        <authorList>
            <person name="Watanabe K."/>
            <person name="Suda W."/>
        </authorList>
    </citation>
    <scope>NUCLEOTIDE SEQUENCE [LARGE SCALE GENOMIC DNA]</scope>
    <source>
        <strain evidence="8">ICHIAU1</strain>
    </source>
</reference>
<dbReference type="GO" id="GO:0003951">
    <property type="term" value="F:NAD+ kinase activity"/>
    <property type="evidence" value="ECO:0007669"/>
    <property type="project" value="UniProtKB-UniRule"/>
</dbReference>
<evidence type="ECO:0000313" key="7">
    <source>
        <dbReference type="EMBL" id="BBU68953.1"/>
    </source>
</evidence>
<feature type="binding site" evidence="6">
    <location>
        <position position="171"/>
    </location>
    <ligand>
        <name>NAD(+)</name>
        <dbReference type="ChEBI" id="CHEBI:57540"/>
    </ligand>
</feature>
<feature type="binding site" evidence="6">
    <location>
        <begin position="160"/>
        <end position="161"/>
    </location>
    <ligand>
        <name>NAD(+)</name>
        <dbReference type="ChEBI" id="CHEBI:57540"/>
    </ligand>
</feature>
<gene>
    <name evidence="6 7" type="primary">nadK</name>
    <name evidence="7" type="ORF">ICHIAU1_12360</name>
</gene>
<feature type="binding site" evidence="6">
    <location>
        <begin position="82"/>
        <end position="83"/>
    </location>
    <ligand>
        <name>NAD(+)</name>
        <dbReference type="ChEBI" id="CHEBI:57540"/>
    </ligand>
</feature>
<keyword evidence="6" id="KW-0067">ATP-binding</keyword>
<dbReference type="Proteomes" id="UP000463961">
    <property type="component" value="Chromosome"/>
</dbReference>
<keyword evidence="1 6" id="KW-0808">Transferase</keyword>
<comment type="catalytic activity">
    <reaction evidence="5 6">
        <text>NAD(+) + ATP = ADP + NADP(+) + H(+)</text>
        <dbReference type="Rhea" id="RHEA:18629"/>
        <dbReference type="ChEBI" id="CHEBI:15378"/>
        <dbReference type="ChEBI" id="CHEBI:30616"/>
        <dbReference type="ChEBI" id="CHEBI:57540"/>
        <dbReference type="ChEBI" id="CHEBI:58349"/>
        <dbReference type="ChEBI" id="CHEBI:456216"/>
        <dbReference type="EC" id="2.7.1.23"/>
    </reaction>
</comment>
<comment type="subcellular location">
    <subcellularLocation>
        <location evidence="6">Cytoplasm</location>
    </subcellularLocation>
</comment>
<keyword evidence="3 6" id="KW-0521">NADP</keyword>
<keyword evidence="8" id="KW-1185">Reference proteome</keyword>
<dbReference type="EC" id="2.7.1.23" evidence="6"/>
<dbReference type="HAMAP" id="MF_00361">
    <property type="entry name" value="NAD_kinase"/>
    <property type="match status" value="1"/>
</dbReference>
<dbReference type="PANTHER" id="PTHR20275">
    <property type="entry name" value="NAD KINASE"/>
    <property type="match status" value="1"/>
</dbReference>
<dbReference type="GO" id="GO:0005524">
    <property type="term" value="F:ATP binding"/>
    <property type="evidence" value="ECO:0007669"/>
    <property type="project" value="UniProtKB-KW"/>
</dbReference>
<feature type="binding site" evidence="6">
    <location>
        <position position="259"/>
    </location>
    <ligand>
        <name>NAD(+)</name>
        <dbReference type="ChEBI" id="CHEBI:57540"/>
    </ligand>
</feature>
<name>A0A679I7W3_9RHOO</name>
<sequence>MSYPLPLKTVALIGRQDSPEVADSIVALSGFFQSRGVRVLVETETAIEVSQLSGSAATAGAECGDFASIGATVDLAVVVGGDGTLLHAARQLGRFNIPLVGINQGRLGFMTDIARSNMLEAMSLLMDGKFTPEDRLLLDTEVVFGGASAQWEPLANVAFNDVVIDKGATGRMIEFELRVDDEFIYSARADGLIICTPTGSTAYALSANGPILHPKLGGIALVPLCPHALSNRPITLPDTACIEVRLVQGANARAHFDGQETVDLMPGDGVRLKKSPHRIKLLHPPSYSYFAMLRQKLHWSEGPSIRPGLVVNAPCAKSD</sequence>
<dbReference type="Gene3D" id="2.60.200.30">
    <property type="entry name" value="Probable inorganic polyphosphate/atp-NAD kinase, domain 2"/>
    <property type="match status" value="1"/>
</dbReference>
<feature type="binding site" evidence="6">
    <location>
        <position position="190"/>
    </location>
    <ligand>
        <name>NAD(+)</name>
        <dbReference type="ChEBI" id="CHEBI:57540"/>
    </ligand>
</feature>